<dbReference type="Gene3D" id="3.30.450.20">
    <property type="entry name" value="PAS domain"/>
    <property type="match status" value="1"/>
</dbReference>
<dbReference type="PANTHER" id="PTHR43065:SF42">
    <property type="entry name" value="TWO-COMPONENT SENSOR PPRA"/>
    <property type="match status" value="1"/>
</dbReference>
<dbReference type="InterPro" id="IPR003594">
    <property type="entry name" value="HATPase_dom"/>
</dbReference>
<dbReference type="PRINTS" id="PR00344">
    <property type="entry name" value="BCTRLSENSOR"/>
</dbReference>
<keyword evidence="4" id="KW-0597">Phosphoprotein</keyword>
<protein>
    <recommendedName>
        <fullName evidence="3">histidine kinase</fullName>
        <ecNumber evidence="3">2.7.13.3</ecNumber>
    </recommendedName>
</protein>
<evidence type="ECO:0000256" key="1">
    <source>
        <dbReference type="ARBA" id="ARBA00000085"/>
    </source>
</evidence>
<keyword evidence="6" id="KW-0418">Kinase</keyword>
<dbReference type="GO" id="GO:0016020">
    <property type="term" value="C:membrane"/>
    <property type="evidence" value="ECO:0007669"/>
    <property type="project" value="UniProtKB-SubCell"/>
</dbReference>
<evidence type="ECO:0000313" key="10">
    <source>
        <dbReference type="EMBL" id="HGY93597.1"/>
    </source>
</evidence>
<name>A0A7V4XR81_9BACT</name>
<dbReference type="InterPro" id="IPR003661">
    <property type="entry name" value="HisK_dim/P_dom"/>
</dbReference>
<evidence type="ECO:0000259" key="8">
    <source>
        <dbReference type="PROSITE" id="PS50109"/>
    </source>
</evidence>
<accession>A0A7V4XR81</accession>
<dbReference type="SUPFAM" id="SSF55785">
    <property type="entry name" value="PYP-like sensor domain (PAS domain)"/>
    <property type="match status" value="1"/>
</dbReference>
<dbReference type="InterPro" id="IPR004358">
    <property type="entry name" value="Sig_transdc_His_kin-like_C"/>
</dbReference>
<evidence type="ECO:0000256" key="3">
    <source>
        <dbReference type="ARBA" id="ARBA00012438"/>
    </source>
</evidence>
<organism evidence="10">
    <name type="scientific">Acidobacterium capsulatum</name>
    <dbReference type="NCBI Taxonomy" id="33075"/>
    <lineage>
        <taxon>Bacteria</taxon>
        <taxon>Pseudomonadati</taxon>
        <taxon>Acidobacteriota</taxon>
        <taxon>Terriglobia</taxon>
        <taxon>Terriglobales</taxon>
        <taxon>Acidobacteriaceae</taxon>
        <taxon>Acidobacterium</taxon>
    </lineage>
</organism>
<dbReference type="EC" id="2.7.13.3" evidence="3"/>
<evidence type="ECO:0000256" key="7">
    <source>
        <dbReference type="SAM" id="Phobius"/>
    </source>
</evidence>
<dbReference type="CDD" id="cd00082">
    <property type="entry name" value="HisKA"/>
    <property type="match status" value="1"/>
</dbReference>
<comment type="caution">
    <text evidence="10">The sequence shown here is derived from an EMBL/GenBank/DDBJ whole genome shotgun (WGS) entry which is preliminary data.</text>
</comment>
<dbReference type="SMART" id="SM00387">
    <property type="entry name" value="HATPase_c"/>
    <property type="match status" value="1"/>
</dbReference>
<dbReference type="EMBL" id="DTKL01000016">
    <property type="protein sequence ID" value="HGY93597.1"/>
    <property type="molecule type" value="Genomic_DNA"/>
</dbReference>
<feature type="transmembrane region" description="Helical" evidence="7">
    <location>
        <begin position="20"/>
        <end position="41"/>
    </location>
</feature>
<dbReference type="Pfam" id="PF00512">
    <property type="entry name" value="HisKA"/>
    <property type="match status" value="1"/>
</dbReference>
<dbReference type="InterPro" id="IPR036097">
    <property type="entry name" value="HisK_dim/P_sf"/>
</dbReference>
<reference evidence="10" key="1">
    <citation type="journal article" date="2020" name="mSystems">
        <title>Genome- and Community-Level Interaction Insights into Carbon Utilization and Element Cycling Functions of Hydrothermarchaeota in Hydrothermal Sediment.</title>
        <authorList>
            <person name="Zhou Z."/>
            <person name="Liu Y."/>
            <person name="Xu W."/>
            <person name="Pan J."/>
            <person name="Luo Z.H."/>
            <person name="Li M."/>
        </authorList>
    </citation>
    <scope>NUCLEOTIDE SEQUENCE [LARGE SCALE GENOMIC DNA]</scope>
    <source>
        <strain evidence="10">SpSt-855</strain>
    </source>
</reference>
<dbReference type="SUPFAM" id="SSF55874">
    <property type="entry name" value="ATPase domain of HSP90 chaperone/DNA topoisomerase II/histidine kinase"/>
    <property type="match status" value="1"/>
</dbReference>
<keyword evidence="5" id="KW-0808">Transferase</keyword>
<gene>
    <name evidence="10" type="ORF">ENW50_02745</name>
</gene>
<dbReference type="PROSITE" id="PS50885">
    <property type="entry name" value="HAMP"/>
    <property type="match status" value="1"/>
</dbReference>
<evidence type="ECO:0000256" key="5">
    <source>
        <dbReference type="ARBA" id="ARBA00022679"/>
    </source>
</evidence>
<comment type="subcellular location">
    <subcellularLocation>
        <location evidence="2">Membrane</location>
    </subcellularLocation>
</comment>
<feature type="domain" description="Histidine kinase" evidence="8">
    <location>
        <begin position="396"/>
        <end position="617"/>
    </location>
</feature>
<dbReference type="SUPFAM" id="SSF47384">
    <property type="entry name" value="Homodimeric domain of signal transducing histidine kinase"/>
    <property type="match status" value="1"/>
</dbReference>
<dbReference type="AlphaFoldDB" id="A0A7V4XR81"/>
<evidence type="ECO:0000256" key="6">
    <source>
        <dbReference type="ARBA" id="ARBA00022777"/>
    </source>
</evidence>
<dbReference type="InterPro" id="IPR013656">
    <property type="entry name" value="PAS_4"/>
</dbReference>
<dbReference type="PROSITE" id="PS50109">
    <property type="entry name" value="HIS_KIN"/>
    <property type="match status" value="1"/>
</dbReference>
<dbReference type="Gene3D" id="1.10.287.130">
    <property type="match status" value="1"/>
</dbReference>
<sequence length="627" mass="68344">MKSRLASWLRRLSPRSVRGQLIVGLVVLELVVLGLFVMLLLRAEQSELRVRTGRRAMYEASLSAAEAAAALRDGDTGDLAGVIAGARHDPGIQGIEILDPSGEVLAVSLSGKSSFPALSLSQAAGSSKPLLSIRHGKVNAAITAMRVHGTLYGYVIVLPSEAADRHELHSTLRITFFAAVIALAGCTWLAGILANSLARPLVRLLDATRQLILNPEDKTALPLPANIDNEIGELTAAFHRLIMIVQEQRAQSSETLALLDSILANAPIGFIFFDRRHHVVRVNTFLAGTDAHHLYRYVGKTAVEIFPGKAGATLEGAVDRVLASGEPVRDLELTASLQGNAARPRTWIAHLYPIHTEYEQVRWVGAVLVDTTQRHQAEEALRKSEKLAAAGRLAASIAHEINNPLEAVTNLLYLLHQADLDEDSARYVEMAQHEVARVSEVAQQTLRFYRQSTLPSEARLSELMDSVLTLHQGRLVSLQIKVIREYEDTVPLFCFAGEVRQIFTNLVTNAVDAMMPGGGHLTVRIRPARSQREPGRCGVLVTIADTGCGIARDHLPHIFEPFYTTKDATGTGLGLWVSAQILRKHQAAMTLRSFATETDRAGKATGTVFRIFFPHLEGPKAFAPAPE</sequence>
<dbReference type="Pfam" id="PF02518">
    <property type="entry name" value="HATPase_c"/>
    <property type="match status" value="1"/>
</dbReference>
<dbReference type="GO" id="GO:0000155">
    <property type="term" value="F:phosphorelay sensor kinase activity"/>
    <property type="evidence" value="ECO:0007669"/>
    <property type="project" value="InterPro"/>
</dbReference>
<comment type="catalytic activity">
    <reaction evidence="1">
        <text>ATP + protein L-histidine = ADP + protein N-phospho-L-histidine.</text>
        <dbReference type="EC" id="2.7.13.3"/>
    </reaction>
</comment>
<dbReference type="Gene3D" id="3.30.565.10">
    <property type="entry name" value="Histidine kinase-like ATPase, C-terminal domain"/>
    <property type="match status" value="1"/>
</dbReference>
<evidence type="ECO:0000259" key="9">
    <source>
        <dbReference type="PROSITE" id="PS50885"/>
    </source>
</evidence>
<dbReference type="Pfam" id="PF08448">
    <property type="entry name" value="PAS_4"/>
    <property type="match status" value="1"/>
</dbReference>
<keyword evidence="7" id="KW-0472">Membrane</keyword>
<evidence type="ECO:0000256" key="4">
    <source>
        <dbReference type="ARBA" id="ARBA00022553"/>
    </source>
</evidence>
<evidence type="ECO:0000256" key="2">
    <source>
        <dbReference type="ARBA" id="ARBA00004370"/>
    </source>
</evidence>
<dbReference type="InterPro" id="IPR005467">
    <property type="entry name" value="His_kinase_dom"/>
</dbReference>
<proteinExistence type="predicted"/>
<keyword evidence="7" id="KW-0812">Transmembrane</keyword>
<dbReference type="InterPro" id="IPR036890">
    <property type="entry name" value="HATPase_C_sf"/>
</dbReference>
<keyword evidence="7" id="KW-1133">Transmembrane helix</keyword>
<dbReference type="SMART" id="SM00388">
    <property type="entry name" value="HisKA"/>
    <property type="match status" value="1"/>
</dbReference>
<feature type="domain" description="HAMP" evidence="9">
    <location>
        <begin position="195"/>
        <end position="250"/>
    </location>
</feature>
<dbReference type="PANTHER" id="PTHR43065">
    <property type="entry name" value="SENSOR HISTIDINE KINASE"/>
    <property type="match status" value="1"/>
</dbReference>
<feature type="transmembrane region" description="Helical" evidence="7">
    <location>
        <begin position="174"/>
        <end position="194"/>
    </location>
</feature>
<dbReference type="InterPro" id="IPR035965">
    <property type="entry name" value="PAS-like_dom_sf"/>
</dbReference>
<dbReference type="InterPro" id="IPR003660">
    <property type="entry name" value="HAMP_dom"/>
</dbReference>